<evidence type="ECO:0000313" key="2">
    <source>
        <dbReference type="Proteomes" id="UP000287853"/>
    </source>
</evidence>
<gene>
    <name evidence="1" type="ORF">H206_01733</name>
</gene>
<dbReference type="PIRSF" id="PIRSF029416">
    <property type="entry name" value="UCP029416_PTP"/>
    <property type="match status" value="1"/>
</dbReference>
<dbReference type="SUPFAM" id="SSF52788">
    <property type="entry name" value="Phosphotyrosine protein phosphatases I"/>
    <property type="match status" value="1"/>
</dbReference>
<dbReference type="InterPro" id="IPR036196">
    <property type="entry name" value="Ptyr_pPase_sf"/>
</dbReference>
<evidence type="ECO:0000313" key="1">
    <source>
        <dbReference type="EMBL" id="RWX45630.1"/>
    </source>
</evidence>
<dbReference type="AlphaFoldDB" id="A0A444IY33"/>
<keyword evidence="2" id="KW-1185">Reference proteome</keyword>
<proteinExistence type="predicted"/>
<accession>A0A444IY33</accession>
<dbReference type="Proteomes" id="UP000287853">
    <property type="component" value="Unassembled WGS sequence"/>
</dbReference>
<organism evidence="1 2">
    <name type="scientific">Candidatus Electrothrix aarhusensis</name>
    <dbReference type="NCBI Taxonomy" id="1859131"/>
    <lineage>
        <taxon>Bacteria</taxon>
        <taxon>Pseudomonadati</taxon>
        <taxon>Thermodesulfobacteriota</taxon>
        <taxon>Desulfobulbia</taxon>
        <taxon>Desulfobulbales</taxon>
        <taxon>Desulfobulbaceae</taxon>
        <taxon>Candidatus Electrothrix</taxon>
    </lineage>
</organism>
<reference evidence="1 2" key="1">
    <citation type="submission" date="2017-01" db="EMBL/GenBank/DDBJ databases">
        <title>The cable genome- insights into the physiology and evolution of filamentous bacteria capable of sulfide oxidation via long distance electron transfer.</title>
        <authorList>
            <person name="Schreiber L."/>
            <person name="Bjerg J.T."/>
            <person name="Boggild A."/>
            <person name="Van De Vossenberg J."/>
            <person name="Meysman F."/>
            <person name="Nielsen L.P."/>
            <person name="Schramm A."/>
            <person name="Kjeldsen K.U."/>
        </authorList>
    </citation>
    <scope>NUCLEOTIDE SEQUENCE [LARGE SCALE GENOMIC DNA]</scope>
    <source>
        <strain evidence="1">MCF</strain>
    </source>
</reference>
<name>A0A444IY33_9BACT</name>
<dbReference type="EMBL" id="MTKO01000075">
    <property type="protein sequence ID" value="RWX45630.1"/>
    <property type="molecule type" value="Genomic_DNA"/>
</dbReference>
<protein>
    <submittedName>
        <fullName evidence="1">Uncharacterized protein</fullName>
    </submittedName>
</protein>
<comment type="caution">
    <text evidence="1">The sequence shown here is derived from an EMBL/GenBank/DDBJ whole genome shotgun (WGS) entry which is preliminary data.</text>
</comment>
<dbReference type="InterPro" id="IPR016919">
    <property type="entry name" value="UCP029416_PTP"/>
</dbReference>
<sequence>MNLLFICSKNKLRSPTGEEVFSAYNEINAIGCGTNADAATPLSGDLIEWADIIFAMEKMHQRKINHKFRKMLKGKKIVCLDIADNYDRMEPALIGLLKKKVFNYIPLPEHIK</sequence>